<evidence type="ECO:0000313" key="7">
    <source>
        <dbReference type="Proteomes" id="UP000270411"/>
    </source>
</evidence>
<keyword evidence="2" id="KW-0963">Cytoplasm</keyword>
<reference evidence="7" key="1">
    <citation type="submission" date="2018-11" db="EMBL/GenBank/DDBJ databases">
        <title>FDA dAtabase for Regulatory Grade micrObial Sequences (FDA-ARGOS): Supporting development and validation of Infectious Disease Dx tests.</title>
        <authorList>
            <person name="Goldberg B."/>
            <person name="Campos J."/>
            <person name="Tallon L."/>
            <person name="Sadzewicz L."/>
            <person name="Zhao X."/>
            <person name="Vavikolanu K."/>
            <person name="Mehta A."/>
            <person name="Aluvathingal J."/>
            <person name="Nadendla S."/>
            <person name="Geyer C."/>
            <person name="Nandy P."/>
            <person name="Yan Y."/>
            <person name="Sichtig H."/>
        </authorList>
    </citation>
    <scope>NUCLEOTIDE SEQUENCE [LARGE SCALE GENOMIC DNA]</scope>
    <source>
        <strain evidence="7">FDAARGOS_614</strain>
    </source>
</reference>
<dbReference type="PANTHER" id="PTHR36438">
    <property type="entry name" value="IRON-SULFUR CLUSTER REPAIR PROTEIN YTFE"/>
    <property type="match status" value="1"/>
</dbReference>
<dbReference type="OrthoDB" id="9797132at2"/>
<organism evidence="6 7">
    <name type="scientific">Cupriavidus pauculus</name>
    <dbReference type="NCBI Taxonomy" id="82633"/>
    <lineage>
        <taxon>Bacteria</taxon>
        <taxon>Pseudomonadati</taxon>
        <taxon>Pseudomonadota</taxon>
        <taxon>Betaproteobacteria</taxon>
        <taxon>Burkholderiales</taxon>
        <taxon>Burkholderiaceae</taxon>
        <taxon>Cupriavidus</taxon>
    </lineage>
</organism>
<evidence type="ECO:0000256" key="1">
    <source>
        <dbReference type="ARBA" id="ARBA00004496"/>
    </source>
</evidence>
<dbReference type="NCBIfam" id="TIGR03652">
    <property type="entry name" value="FeS_repair_RIC"/>
    <property type="match status" value="1"/>
</dbReference>
<accession>A0A3G8GZ54</accession>
<comment type="subcellular location">
    <subcellularLocation>
        <location evidence="1">Cytoplasm</location>
    </subcellularLocation>
</comment>
<dbReference type="Pfam" id="PF01814">
    <property type="entry name" value="Hemerythrin"/>
    <property type="match status" value="1"/>
</dbReference>
<dbReference type="Pfam" id="PF04405">
    <property type="entry name" value="ScdA_N"/>
    <property type="match status" value="1"/>
</dbReference>
<name>A0A3G8GZ54_9BURK</name>
<dbReference type="Proteomes" id="UP000270411">
    <property type="component" value="Chromosome 1"/>
</dbReference>
<feature type="domain" description="Hemerythrin-like" evidence="5">
    <location>
        <begin position="78"/>
        <end position="216"/>
    </location>
</feature>
<dbReference type="InterPro" id="IPR012312">
    <property type="entry name" value="Hemerythrin-like"/>
</dbReference>
<dbReference type="GO" id="GO:0005737">
    <property type="term" value="C:cytoplasm"/>
    <property type="evidence" value="ECO:0007669"/>
    <property type="project" value="UniProtKB-SubCell"/>
</dbReference>
<dbReference type="RefSeq" id="WP_124683170.1">
    <property type="nucleotide sequence ID" value="NZ_CP033969.1"/>
</dbReference>
<dbReference type="PANTHER" id="PTHR36438:SF1">
    <property type="entry name" value="IRON-SULFUR CLUSTER REPAIR PROTEIN YTFE"/>
    <property type="match status" value="1"/>
</dbReference>
<dbReference type="AlphaFoldDB" id="A0A3G8GZ54"/>
<evidence type="ECO:0000313" key="6">
    <source>
        <dbReference type="EMBL" id="AZG13309.1"/>
    </source>
</evidence>
<keyword evidence="3" id="KW-0479">Metal-binding</keyword>
<dbReference type="Gene3D" id="1.20.120.520">
    <property type="entry name" value="nmb1532 protein domain like"/>
    <property type="match status" value="1"/>
</dbReference>
<keyword evidence="4" id="KW-0408">Iron</keyword>
<evidence type="ECO:0000256" key="2">
    <source>
        <dbReference type="ARBA" id="ARBA00022490"/>
    </source>
</evidence>
<dbReference type="InterPro" id="IPR019903">
    <property type="entry name" value="RIC_family"/>
</dbReference>
<dbReference type="CDD" id="cd12108">
    <property type="entry name" value="Hr-like"/>
    <property type="match status" value="1"/>
</dbReference>
<evidence type="ECO:0000256" key="4">
    <source>
        <dbReference type="ARBA" id="ARBA00023004"/>
    </source>
</evidence>
<dbReference type="KEGG" id="cpau:EHF44_07540"/>
<sequence>MSMQDQSLGQLARRIPGATKIFHDYQLDFCCGGAHTLRDAAEARGLDAAAIEARLQALQAEAPADGQDWGDAPADALIAHILSRFHERHREQLPELIRLARRVEEVHGDRPDCPVGLADHLGVMHQELLSHMQKEEQVLFPMLARGMNAMAGAPITVMRMEHDDHGVALERLAELTGDITLPRAACNTWRALYLGLRTFREDLMEHIHLENNVLFDNAVRGGAAGGH</sequence>
<gene>
    <name evidence="6" type="primary">ytfE</name>
    <name evidence="6" type="ORF">EHF44_07540</name>
</gene>
<dbReference type="GO" id="GO:0046872">
    <property type="term" value="F:metal ion binding"/>
    <property type="evidence" value="ECO:0007669"/>
    <property type="project" value="UniProtKB-KW"/>
</dbReference>
<evidence type="ECO:0000259" key="5">
    <source>
        <dbReference type="Pfam" id="PF01814"/>
    </source>
</evidence>
<dbReference type="NCBIfam" id="NF008221">
    <property type="entry name" value="PRK10992.1"/>
    <property type="match status" value="1"/>
</dbReference>
<proteinExistence type="predicted"/>
<protein>
    <submittedName>
        <fullName evidence="6">Iron-sulfur cluster repair protein YtfE</fullName>
    </submittedName>
</protein>
<dbReference type="EMBL" id="CP033969">
    <property type="protein sequence ID" value="AZG13309.1"/>
    <property type="molecule type" value="Genomic_DNA"/>
</dbReference>
<evidence type="ECO:0000256" key="3">
    <source>
        <dbReference type="ARBA" id="ARBA00022723"/>
    </source>
</evidence>